<evidence type="ECO:0000313" key="1">
    <source>
        <dbReference type="EMBL" id="KIO03507.1"/>
    </source>
</evidence>
<dbReference type="HOGENOM" id="CLU_2590718_0_0_1"/>
<keyword evidence="2" id="KW-1185">Reference proteome</keyword>
<dbReference type="EMBL" id="KN831976">
    <property type="protein sequence ID" value="KIO03507.1"/>
    <property type="molecule type" value="Genomic_DNA"/>
</dbReference>
<reference evidence="2" key="2">
    <citation type="submission" date="2015-01" db="EMBL/GenBank/DDBJ databases">
        <title>Evolutionary Origins and Diversification of the Mycorrhizal Mutualists.</title>
        <authorList>
            <consortium name="DOE Joint Genome Institute"/>
            <consortium name="Mycorrhizal Genomics Consortium"/>
            <person name="Kohler A."/>
            <person name="Kuo A."/>
            <person name="Nagy L.G."/>
            <person name="Floudas D."/>
            <person name="Copeland A."/>
            <person name="Barry K.W."/>
            <person name="Cichocki N."/>
            <person name="Veneault-Fourrey C."/>
            <person name="LaButti K."/>
            <person name="Lindquist E.A."/>
            <person name="Lipzen A."/>
            <person name="Lundell T."/>
            <person name="Morin E."/>
            <person name="Murat C."/>
            <person name="Riley R."/>
            <person name="Ohm R."/>
            <person name="Sun H."/>
            <person name="Tunlid A."/>
            <person name="Henrissat B."/>
            <person name="Grigoriev I.V."/>
            <person name="Hibbett D.S."/>
            <person name="Martin F."/>
        </authorList>
    </citation>
    <scope>NUCLEOTIDE SEQUENCE [LARGE SCALE GENOMIC DNA]</scope>
    <source>
        <strain evidence="2">Marx 270</strain>
    </source>
</reference>
<organism evidence="1 2">
    <name type="scientific">Pisolithus tinctorius Marx 270</name>
    <dbReference type="NCBI Taxonomy" id="870435"/>
    <lineage>
        <taxon>Eukaryota</taxon>
        <taxon>Fungi</taxon>
        <taxon>Dikarya</taxon>
        <taxon>Basidiomycota</taxon>
        <taxon>Agaricomycotina</taxon>
        <taxon>Agaricomycetes</taxon>
        <taxon>Agaricomycetidae</taxon>
        <taxon>Boletales</taxon>
        <taxon>Sclerodermatineae</taxon>
        <taxon>Pisolithaceae</taxon>
        <taxon>Pisolithus</taxon>
    </lineage>
</organism>
<dbReference type="AlphaFoldDB" id="A0A0C3K1T5"/>
<sequence length="80" mass="9310">MNREARRSLQVSHSRGYPRKLRSGRFRDQDCIMISYSPHIVLTCSNLSGALHFQERKNCSLYSPVYCKNLLRGRVILLVL</sequence>
<accession>A0A0C3K1T5</accession>
<proteinExistence type="predicted"/>
<gene>
    <name evidence="1" type="ORF">M404DRAFT_622720</name>
</gene>
<dbReference type="InParanoid" id="A0A0C3K1T5"/>
<reference evidence="1 2" key="1">
    <citation type="submission" date="2014-04" db="EMBL/GenBank/DDBJ databases">
        <authorList>
            <consortium name="DOE Joint Genome Institute"/>
            <person name="Kuo A."/>
            <person name="Kohler A."/>
            <person name="Costa M.D."/>
            <person name="Nagy L.G."/>
            <person name="Floudas D."/>
            <person name="Copeland A."/>
            <person name="Barry K.W."/>
            <person name="Cichocki N."/>
            <person name="Veneault-Fourrey C."/>
            <person name="LaButti K."/>
            <person name="Lindquist E.A."/>
            <person name="Lipzen A."/>
            <person name="Lundell T."/>
            <person name="Morin E."/>
            <person name="Murat C."/>
            <person name="Sun H."/>
            <person name="Tunlid A."/>
            <person name="Henrissat B."/>
            <person name="Grigoriev I.V."/>
            <person name="Hibbett D.S."/>
            <person name="Martin F."/>
            <person name="Nordberg H.P."/>
            <person name="Cantor M.N."/>
            <person name="Hua S.X."/>
        </authorList>
    </citation>
    <scope>NUCLEOTIDE SEQUENCE [LARGE SCALE GENOMIC DNA]</scope>
    <source>
        <strain evidence="1 2">Marx 270</strain>
    </source>
</reference>
<dbReference type="Proteomes" id="UP000054217">
    <property type="component" value="Unassembled WGS sequence"/>
</dbReference>
<name>A0A0C3K1T5_PISTI</name>
<protein>
    <submittedName>
        <fullName evidence="1">Uncharacterized protein</fullName>
    </submittedName>
</protein>
<evidence type="ECO:0000313" key="2">
    <source>
        <dbReference type="Proteomes" id="UP000054217"/>
    </source>
</evidence>